<reference evidence="3 4" key="1">
    <citation type="submission" date="2015-07" db="EMBL/GenBank/DDBJ databases">
        <authorList>
            <person name="Cajimat M.N.B."/>
            <person name="Milazzo M.L."/>
            <person name="Fulhorst C.F."/>
        </authorList>
    </citation>
    <scope>NUCLEOTIDE SEQUENCE [LARGE SCALE GENOMIC DNA]</scope>
    <source>
        <strain evidence="3">Single colony</strain>
    </source>
</reference>
<evidence type="ECO:0000256" key="1">
    <source>
        <dbReference type="SAM" id="MobiDB-lite"/>
    </source>
</evidence>
<feature type="compositionally biased region" description="Polar residues" evidence="1">
    <location>
        <begin position="126"/>
        <end position="135"/>
    </location>
</feature>
<dbReference type="PROSITE" id="PS50048">
    <property type="entry name" value="ZN2_CY6_FUNGAL_2"/>
    <property type="match status" value="1"/>
</dbReference>
<feature type="region of interest" description="Disordered" evidence="1">
    <location>
        <begin position="317"/>
        <end position="349"/>
    </location>
</feature>
<feature type="compositionally biased region" description="Gly residues" evidence="1">
    <location>
        <begin position="113"/>
        <end position="122"/>
    </location>
</feature>
<sequence>MRQKASVEVAPAQLDSMKVCKPCHARKVLCDLARPVCSACLRYSKDRPSHRCEYGPNAALPGEAKSLRPDRSLDVDETFQPLPRTRSAARALLGTASSRPAQPPVARPKEDGGTGGGSGGGPAVDATSSNETSLTAVHDNFPSPSPSRSVPASLAYASGTASRGESGGAVLAGQTGEATPESNALSGTPHAMAPTSRLLFTDPDQPTVATHLPLASLTPNQQLLPHPPTPAPFISIFQPEAPESALISMISSRPVSIVAGQSAASNRLPFAPPLPPRTTLAHTAQLPVLPPLPVEHTSAANATASFARPVCPSFPPSIPDARSRHPISARYDSSQRARTEVSAGTQRYPDDSHLCSSTFADIAFSHEFVSPRRMQQSQHTLLSFAPPRPPSGGNLNAVLASGASSSFDTAYAYD</sequence>
<accession>A0A0K3C733</accession>
<dbReference type="GO" id="GO:0000981">
    <property type="term" value="F:DNA-binding transcription factor activity, RNA polymerase II-specific"/>
    <property type="evidence" value="ECO:0007669"/>
    <property type="project" value="InterPro"/>
</dbReference>
<dbReference type="EMBL" id="CWKI01000002">
    <property type="protein sequence ID" value="CTR05504.1"/>
    <property type="molecule type" value="Genomic_DNA"/>
</dbReference>
<dbReference type="InterPro" id="IPR036864">
    <property type="entry name" value="Zn2-C6_fun-type_DNA-bd_sf"/>
</dbReference>
<evidence type="ECO:0000313" key="4">
    <source>
        <dbReference type="Proteomes" id="UP000199069"/>
    </source>
</evidence>
<organism evidence="3 4">
    <name type="scientific">Rhodotorula toruloides</name>
    <name type="common">Yeast</name>
    <name type="synonym">Rhodosporidium toruloides</name>
    <dbReference type="NCBI Taxonomy" id="5286"/>
    <lineage>
        <taxon>Eukaryota</taxon>
        <taxon>Fungi</taxon>
        <taxon>Dikarya</taxon>
        <taxon>Basidiomycota</taxon>
        <taxon>Pucciniomycotina</taxon>
        <taxon>Microbotryomycetes</taxon>
        <taxon>Sporidiobolales</taxon>
        <taxon>Sporidiobolaceae</taxon>
        <taxon>Rhodotorula</taxon>
    </lineage>
</organism>
<dbReference type="AlphaFoldDB" id="A0A0K3C733"/>
<feature type="domain" description="Zn(2)-C6 fungal-type" evidence="2">
    <location>
        <begin position="19"/>
        <end position="54"/>
    </location>
</feature>
<gene>
    <name evidence="3" type="primary">FGENESH: predicted gene_2.534</name>
    <name evidence="3" type="ORF">BN2166_0013650</name>
</gene>
<keyword evidence="4" id="KW-1185">Reference proteome</keyword>
<evidence type="ECO:0000313" key="3">
    <source>
        <dbReference type="EMBL" id="CTR05504.1"/>
    </source>
</evidence>
<feature type="compositionally biased region" description="Basic and acidic residues" evidence="1">
    <location>
        <begin position="65"/>
        <end position="74"/>
    </location>
</feature>
<proteinExistence type="predicted"/>
<dbReference type="CDD" id="cd00067">
    <property type="entry name" value="GAL4"/>
    <property type="match status" value="1"/>
</dbReference>
<dbReference type="STRING" id="5286.A0A0K3C733"/>
<feature type="compositionally biased region" description="Polar residues" evidence="1">
    <location>
        <begin position="176"/>
        <end position="186"/>
    </location>
</feature>
<evidence type="ECO:0000259" key="2">
    <source>
        <dbReference type="PROSITE" id="PS50048"/>
    </source>
</evidence>
<feature type="region of interest" description="Disordered" evidence="1">
    <location>
        <begin position="47"/>
        <end position="196"/>
    </location>
</feature>
<dbReference type="SUPFAM" id="SSF57701">
    <property type="entry name" value="Zn2/Cys6 DNA-binding domain"/>
    <property type="match status" value="1"/>
</dbReference>
<dbReference type="Proteomes" id="UP000199069">
    <property type="component" value="Unassembled WGS sequence"/>
</dbReference>
<dbReference type="Gene3D" id="4.10.240.10">
    <property type="entry name" value="Zn(2)-C6 fungal-type DNA-binding domain"/>
    <property type="match status" value="1"/>
</dbReference>
<dbReference type="InterPro" id="IPR001138">
    <property type="entry name" value="Zn2Cys6_DnaBD"/>
</dbReference>
<dbReference type="GO" id="GO:0008270">
    <property type="term" value="F:zinc ion binding"/>
    <property type="evidence" value="ECO:0007669"/>
    <property type="project" value="InterPro"/>
</dbReference>
<protein>
    <submittedName>
        <fullName evidence="3">BY PROTMAP: gi|472587244|gb|EMS24743.1| transcription factor [Rhodosporidium toruloides NP11] gi|647401171|emb|CDR47227.1| RHTO0S14e00826g1_1 [Rhodosporidium toruloides]</fullName>
    </submittedName>
</protein>
<dbReference type="SMART" id="SM00066">
    <property type="entry name" value="GAL4"/>
    <property type="match status" value="1"/>
</dbReference>
<name>A0A0K3C733_RHOTO</name>